<dbReference type="PROSITE" id="PS00070">
    <property type="entry name" value="ALDEHYDE_DEHYDR_CYS"/>
    <property type="match status" value="1"/>
</dbReference>
<dbReference type="SUPFAM" id="SSF53720">
    <property type="entry name" value="ALDH-like"/>
    <property type="match status" value="1"/>
</dbReference>
<dbReference type="EMBL" id="OCTN01000002">
    <property type="protein sequence ID" value="SOH93859.1"/>
    <property type="molecule type" value="Genomic_DNA"/>
</dbReference>
<feature type="domain" description="Aldehyde dehydrogenase" evidence="7">
    <location>
        <begin position="26"/>
        <end position="472"/>
    </location>
</feature>
<dbReference type="Gene3D" id="3.40.309.10">
    <property type="entry name" value="Aldehyde Dehydrogenase, Chain A, domain 2"/>
    <property type="match status" value="1"/>
</dbReference>
<dbReference type="InterPro" id="IPR016163">
    <property type="entry name" value="Ald_DH_C"/>
</dbReference>
<evidence type="ECO:0000313" key="8">
    <source>
        <dbReference type="EMBL" id="SOH93859.1"/>
    </source>
</evidence>
<evidence type="ECO:0000256" key="1">
    <source>
        <dbReference type="ARBA" id="ARBA00009986"/>
    </source>
</evidence>
<evidence type="ECO:0000256" key="6">
    <source>
        <dbReference type="RuleBase" id="RU003345"/>
    </source>
</evidence>
<dbReference type="RefSeq" id="WP_097929404.1">
    <property type="nucleotide sequence ID" value="NZ_OCTN01000002.1"/>
</dbReference>
<dbReference type="InterPro" id="IPR016162">
    <property type="entry name" value="Ald_DH_N"/>
</dbReference>
<comment type="similarity">
    <text evidence="1 6">Belongs to the aldehyde dehydrogenase family.</text>
</comment>
<dbReference type="PANTHER" id="PTHR42804:SF1">
    <property type="entry name" value="ALDEHYDE DEHYDROGENASE-RELATED"/>
    <property type="match status" value="1"/>
</dbReference>
<evidence type="ECO:0000313" key="9">
    <source>
        <dbReference type="Proteomes" id="UP000220034"/>
    </source>
</evidence>
<dbReference type="PANTHER" id="PTHR42804">
    <property type="entry name" value="ALDEHYDE DEHYDROGENASE"/>
    <property type="match status" value="1"/>
</dbReference>
<dbReference type="AlphaFoldDB" id="A0A2C9CTZ7"/>
<organism evidence="8 9">
    <name type="scientific">Pontivivens marinum</name>
    <dbReference type="NCBI Taxonomy" id="1690039"/>
    <lineage>
        <taxon>Bacteria</taxon>
        <taxon>Pseudomonadati</taxon>
        <taxon>Pseudomonadota</taxon>
        <taxon>Alphaproteobacteria</taxon>
        <taxon>Rhodobacterales</taxon>
        <taxon>Paracoccaceae</taxon>
        <taxon>Pontivivens</taxon>
    </lineage>
</organism>
<dbReference type="OrthoDB" id="9812625at2"/>
<name>A0A2C9CTZ7_9RHOB</name>
<protein>
    <recommendedName>
        <fullName evidence="3">aldehyde dehydrogenase (NAD(+))</fullName>
        <ecNumber evidence="3">1.2.1.3</ecNumber>
    </recommendedName>
</protein>
<evidence type="ECO:0000256" key="5">
    <source>
        <dbReference type="PROSITE-ProRule" id="PRU10007"/>
    </source>
</evidence>
<keyword evidence="9" id="KW-1185">Reference proteome</keyword>
<dbReference type="Gene3D" id="3.40.605.10">
    <property type="entry name" value="Aldehyde Dehydrogenase, Chain A, domain 1"/>
    <property type="match status" value="1"/>
</dbReference>
<keyword evidence="2 6" id="KW-0560">Oxidoreductase</keyword>
<comment type="catalytic activity">
    <reaction evidence="4">
        <text>an aldehyde + NAD(+) + H2O = a carboxylate + NADH + 2 H(+)</text>
        <dbReference type="Rhea" id="RHEA:16185"/>
        <dbReference type="ChEBI" id="CHEBI:15377"/>
        <dbReference type="ChEBI" id="CHEBI:15378"/>
        <dbReference type="ChEBI" id="CHEBI:17478"/>
        <dbReference type="ChEBI" id="CHEBI:29067"/>
        <dbReference type="ChEBI" id="CHEBI:57540"/>
        <dbReference type="ChEBI" id="CHEBI:57945"/>
        <dbReference type="EC" id="1.2.1.3"/>
    </reaction>
</comment>
<dbReference type="EC" id="1.2.1.3" evidence="3"/>
<dbReference type="Pfam" id="PF00171">
    <property type="entry name" value="Aldedh"/>
    <property type="match status" value="1"/>
</dbReference>
<sequence>MEQLGAIPLNLIGPLREHGHGETVGAQHDPATGQPRPTFARADSDQVNRAVLAARTSGWNNSTQADRLNALTALRDHIAARREEFAQTICHEIGAPIDFARDAQVAAALVHLDATIAAIPAALTEQTLGGPEHRVRFEPVGPSALITPWNWPINQVVLKLAAALAAGCPVVLKPSELASRSAGLLVECCEAANLPIGTVNLLIGDGMTGAALAAHSGIAHISFTGSTRAGREIATVAAERFARTTLELGGKSANLLFADCDLPTAIRQGVAHCVRNAGQSCNAASRMLVERSIYDEAVALAAEYMNEITVDLPARTGPHIGPQISHSQFTRVQNLIEQGIAEGASLEAGSTGLSAGIDSGFYSRPTLFADVTPEMALFQTEIFGPVLTMTPFDTEAEAITLANATPYGLAAYVQTTDAACADRVSCALNAGMVQVNGTSRAQGAPFGGVGASGWGREAGIWGIRAFQEIKSISGAHLHLG</sequence>
<dbReference type="InterPro" id="IPR029510">
    <property type="entry name" value="Ald_DH_CS_GLU"/>
</dbReference>
<reference evidence="9" key="1">
    <citation type="submission" date="2017-09" db="EMBL/GenBank/DDBJ databases">
        <authorList>
            <person name="Varghese N."/>
            <person name="Submissions S."/>
        </authorList>
    </citation>
    <scope>NUCLEOTIDE SEQUENCE [LARGE SCALE GENOMIC DNA]</scope>
    <source>
        <strain evidence="9">C7</strain>
    </source>
</reference>
<dbReference type="PROSITE" id="PS00687">
    <property type="entry name" value="ALDEHYDE_DEHYDR_GLU"/>
    <property type="match status" value="1"/>
</dbReference>
<accession>A0A2C9CTZ7</accession>
<evidence type="ECO:0000256" key="4">
    <source>
        <dbReference type="ARBA" id="ARBA00049194"/>
    </source>
</evidence>
<proteinExistence type="inferred from homology"/>
<dbReference type="InterPro" id="IPR015590">
    <property type="entry name" value="Aldehyde_DH_dom"/>
</dbReference>
<evidence type="ECO:0000256" key="2">
    <source>
        <dbReference type="ARBA" id="ARBA00023002"/>
    </source>
</evidence>
<dbReference type="InterPro" id="IPR016161">
    <property type="entry name" value="Ald_DH/histidinol_DH"/>
</dbReference>
<evidence type="ECO:0000256" key="3">
    <source>
        <dbReference type="ARBA" id="ARBA00024226"/>
    </source>
</evidence>
<dbReference type="GO" id="GO:0004029">
    <property type="term" value="F:aldehyde dehydrogenase (NAD+) activity"/>
    <property type="evidence" value="ECO:0007669"/>
    <property type="project" value="UniProtKB-EC"/>
</dbReference>
<dbReference type="Proteomes" id="UP000220034">
    <property type="component" value="Unassembled WGS sequence"/>
</dbReference>
<gene>
    <name evidence="8" type="ORF">SAMN06273572_102537</name>
</gene>
<evidence type="ECO:0000259" key="7">
    <source>
        <dbReference type="Pfam" id="PF00171"/>
    </source>
</evidence>
<feature type="active site" evidence="5">
    <location>
        <position position="247"/>
    </location>
</feature>
<dbReference type="InterPro" id="IPR016160">
    <property type="entry name" value="Ald_DH_CS_CYS"/>
</dbReference>